<name>A0A6J5LZ65_9CAUD</name>
<organism evidence="1">
    <name type="scientific">uncultured Caudovirales phage</name>
    <dbReference type="NCBI Taxonomy" id="2100421"/>
    <lineage>
        <taxon>Viruses</taxon>
        <taxon>Duplodnaviria</taxon>
        <taxon>Heunggongvirae</taxon>
        <taxon>Uroviricota</taxon>
        <taxon>Caudoviricetes</taxon>
        <taxon>Peduoviridae</taxon>
        <taxon>Maltschvirus</taxon>
        <taxon>Maltschvirus maltsch</taxon>
    </lineage>
</organism>
<evidence type="ECO:0000313" key="1">
    <source>
        <dbReference type="EMBL" id="CAB4138493.1"/>
    </source>
</evidence>
<evidence type="ECO:0008006" key="2">
    <source>
        <dbReference type="Google" id="ProtNLM"/>
    </source>
</evidence>
<protein>
    <recommendedName>
        <fullName evidence="2">Phage protein</fullName>
    </recommendedName>
</protein>
<accession>A0A6J5LZ65</accession>
<dbReference type="EMBL" id="LR796344">
    <property type="protein sequence ID" value="CAB4138493.1"/>
    <property type="molecule type" value="Genomic_DNA"/>
</dbReference>
<gene>
    <name evidence="1" type="ORF">UFOVP330_80</name>
</gene>
<reference evidence="1" key="1">
    <citation type="submission" date="2020-04" db="EMBL/GenBank/DDBJ databases">
        <authorList>
            <person name="Chiriac C."/>
            <person name="Salcher M."/>
            <person name="Ghai R."/>
            <person name="Kavagutti S V."/>
        </authorList>
    </citation>
    <scope>NUCLEOTIDE SEQUENCE</scope>
</reference>
<sequence length="112" mass="12436">MTHYRKKPVLVEAVRFLGLEVVENTGHNINFDLDYALPFWLREALIGDTLFTANDDDEHLFVDTTEGVMGAAPGDWIIRGVKGEIYPCKPDVFALTYEPAPAPEPDFAGVAI</sequence>
<proteinExistence type="predicted"/>